<dbReference type="Proteomes" id="UP000092445">
    <property type="component" value="Unassembled WGS sequence"/>
</dbReference>
<feature type="transmembrane region" description="Helical" evidence="1">
    <location>
        <begin position="81"/>
        <end position="98"/>
    </location>
</feature>
<sequence length="132" mass="14738">MRKADMANRMNYKLVRSAFREYVVYFCSLPLQLRDFGNSSRKNLSICCWSISVTLLGSVVIFLVFDVNLSFSVAKVSPMRWVVRIVLAAGLPVFVASGDPSGRQDASLSEHISVAPNALRKLYYSSTRLPQA</sequence>
<dbReference type="AlphaFoldDB" id="A0A1B0A2Q9"/>
<dbReference type="EnsemblMetazoa" id="GPAI032651-RA">
    <property type="protein sequence ID" value="GPAI032651-PA"/>
    <property type="gene ID" value="GPAI032651"/>
</dbReference>
<accession>A0A1B0A2Q9</accession>
<keyword evidence="3" id="KW-1185">Reference proteome</keyword>
<evidence type="ECO:0000313" key="2">
    <source>
        <dbReference type="EnsemblMetazoa" id="GPAI032651-PA"/>
    </source>
</evidence>
<evidence type="ECO:0000256" key="1">
    <source>
        <dbReference type="SAM" id="Phobius"/>
    </source>
</evidence>
<keyword evidence="1" id="KW-1133">Transmembrane helix</keyword>
<proteinExistence type="predicted"/>
<reference evidence="3" key="1">
    <citation type="submission" date="2014-03" db="EMBL/GenBank/DDBJ databases">
        <authorList>
            <person name="Aksoy S."/>
            <person name="Warren W."/>
            <person name="Wilson R.K."/>
        </authorList>
    </citation>
    <scope>NUCLEOTIDE SEQUENCE [LARGE SCALE GENOMIC DNA]</scope>
    <source>
        <strain evidence="3">IAEA</strain>
    </source>
</reference>
<evidence type="ECO:0000313" key="3">
    <source>
        <dbReference type="Proteomes" id="UP000092445"/>
    </source>
</evidence>
<keyword evidence="1" id="KW-0472">Membrane</keyword>
<organism evidence="2 3">
    <name type="scientific">Glossina pallidipes</name>
    <name type="common">Tsetse fly</name>
    <dbReference type="NCBI Taxonomy" id="7398"/>
    <lineage>
        <taxon>Eukaryota</taxon>
        <taxon>Metazoa</taxon>
        <taxon>Ecdysozoa</taxon>
        <taxon>Arthropoda</taxon>
        <taxon>Hexapoda</taxon>
        <taxon>Insecta</taxon>
        <taxon>Pterygota</taxon>
        <taxon>Neoptera</taxon>
        <taxon>Endopterygota</taxon>
        <taxon>Diptera</taxon>
        <taxon>Brachycera</taxon>
        <taxon>Muscomorpha</taxon>
        <taxon>Hippoboscoidea</taxon>
        <taxon>Glossinidae</taxon>
        <taxon>Glossina</taxon>
    </lineage>
</organism>
<feature type="transmembrane region" description="Helical" evidence="1">
    <location>
        <begin position="44"/>
        <end position="65"/>
    </location>
</feature>
<dbReference type="VEuPathDB" id="VectorBase:GPAI032651"/>
<protein>
    <submittedName>
        <fullName evidence="2">Uncharacterized protein</fullName>
    </submittedName>
</protein>
<name>A0A1B0A2Q9_GLOPL</name>
<keyword evidence="1" id="KW-0812">Transmembrane</keyword>
<reference evidence="2" key="2">
    <citation type="submission" date="2020-05" db="UniProtKB">
        <authorList>
            <consortium name="EnsemblMetazoa"/>
        </authorList>
    </citation>
    <scope>IDENTIFICATION</scope>
    <source>
        <strain evidence="2">IAEA</strain>
    </source>
</reference>